<feature type="region of interest" description="Disordered" evidence="1">
    <location>
        <begin position="18"/>
        <end position="45"/>
    </location>
</feature>
<evidence type="ECO:0000313" key="3">
    <source>
        <dbReference type="Proteomes" id="UP000676310"/>
    </source>
</evidence>
<dbReference type="RefSeq" id="XP_043170316.1">
    <property type="nucleotide sequence ID" value="XM_043314381.1"/>
</dbReference>
<dbReference type="OrthoDB" id="21214at2759"/>
<dbReference type="AlphaFoldDB" id="A0A8J2I4N9"/>
<proteinExistence type="predicted"/>
<evidence type="ECO:0000313" key="2">
    <source>
        <dbReference type="EMBL" id="CAG5165186.1"/>
    </source>
</evidence>
<gene>
    <name evidence="2" type="ORF">ALTATR162_LOCUS6759</name>
</gene>
<sequence length="267" mass="30037">MSTSVALQNMSISNADVNTLRRRKSSRTHIESHSSSEVDDPWLGTPHDVGSSGLPLDSRSFNPTAVYWIAPHGLLSKKITIIDLTKDMDMPYSGLTVEYKAAIKKTLKDHSFAPVLTCHRRTWLGLKYEITDDQNAHVAHWSHPWSSVGEAVLTFPDDSPHSLHPISLSNTRWGLRTESFVHNSQPYIWQMDSLWHSMNMTLYRVTGSGEQQKKVEVGKYAQKWWGSFVTGGTLVVDGSKIDGVVACLTLVVMLKKKRQRAAERHEV</sequence>
<organism evidence="2 3">
    <name type="scientific">Alternaria atra</name>
    <dbReference type="NCBI Taxonomy" id="119953"/>
    <lineage>
        <taxon>Eukaryota</taxon>
        <taxon>Fungi</taxon>
        <taxon>Dikarya</taxon>
        <taxon>Ascomycota</taxon>
        <taxon>Pezizomycotina</taxon>
        <taxon>Dothideomycetes</taxon>
        <taxon>Pleosporomycetidae</taxon>
        <taxon>Pleosporales</taxon>
        <taxon>Pleosporineae</taxon>
        <taxon>Pleosporaceae</taxon>
        <taxon>Alternaria</taxon>
        <taxon>Alternaria sect. Ulocladioides</taxon>
    </lineage>
</organism>
<evidence type="ECO:0000256" key="1">
    <source>
        <dbReference type="SAM" id="MobiDB-lite"/>
    </source>
</evidence>
<name>A0A8J2I4N9_9PLEO</name>
<dbReference type="Proteomes" id="UP000676310">
    <property type="component" value="Unassembled WGS sequence"/>
</dbReference>
<accession>A0A8J2I4N9</accession>
<protein>
    <submittedName>
        <fullName evidence="2">Uncharacterized protein</fullName>
    </submittedName>
</protein>
<comment type="caution">
    <text evidence="2">The sequence shown here is derived from an EMBL/GenBank/DDBJ whole genome shotgun (WGS) entry which is preliminary data.</text>
</comment>
<keyword evidence="3" id="KW-1185">Reference proteome</keyword>
<dbReference type="GeneID" id="67018683"/>
<reference evidence="2" key="1">
    <citation type="submission" date="2021-05" db="EMBL/GenBank/DDBJ databases">
        <authorList>
            <person name="Stam R."/>
        </authorList>
    </citation>
    <scope>NUCLEOTIDE SEQUENCE</scope>
    <source>
        <strain evidence="2">CS162</strain>
    </source>
</reference>
<dbReference type="EMBL" id="CAJRGZ010000019">
    <property type="protein sequence ID" value="CAG5165186.1"/>
    <property type="molecule type" value="Genomic_DNA"/>
</dbReference>